<proteinExistence type="predicted"/>
<dbReference type="PANTHER" id="PTHR46557">
    <property type="entry name" value="SERINE/THREONINE-PROTEIN PHOSPHATASE 1 REGULATORY SUBUNIT 10-RELATED"/>
    <property type="match status" value="1"/>
</dbReference>
<feature type="compositionally biased region" description="Polar residues" evidence="1">
    <location>
        <begin position="139"/>
        <end position="155"/>
    </location>
</feature>
<sequence length="1082" mass="117000">MMAQSPPTASQPAQAPSQTFAIDSGDPIWRHVKSDWDHQFIRRPNFIPWLRAQLEVDPIDEQSPNPEALVHYIKRRLALIQAQHPSLADGKVANSGGPPPARTDDTVTSGPPSRTQVGQSTGLPIASGNSRVPEVLQGPSPSHQHSQTFSQTALGSSGYTSQLGAIADAHMGSPTTAITPIHSLNSSAPVQLEHKAYHHNHVQHFNDQREQLNQPNHLHLQNQQRQQAQLPNQEYQPHHVHAQQPAQQSQPQILLYSHPTSSSPSPSTSSHPPGSLHPHNAESNGLNGTTQQFSHITASGSHGFYPFGNSPISQTLSSQAVDSMSLIHPNLISDGTPSMSLARQNLHPELGSNLPRIPPAASISFNAFATTEGSASSTPIESQVPLVDQPRTTRSHTAAAKKPNPIEKSNTSRSAKAKADSLAGSASVNGRSADKTAPSEPSPTTVHKPTDQYDRKAWKSRLSTVRAELDHIPKAPTRTGKKLIKILGVYTISPTPLSGDWSTVPPEGRLELLSAIRASANKEFFTAWAAESTGLGLLEAWLKGSVHAHERAKSRSSDDDTDSQERDAVLASLLQMLEKMPITVDHLKHHTFAKQVMRINKETNAQRFSDTVKAISKKLEQEWRAVVRDAGNKSGNNDTASRDVKKRNEPSPEPAQVKKRKVEVATKPSVAPTNSNTKATDMFFGKSDRLKLPAFSKKKPETIVSNPSPSTPAMDPFAAAMAALKERNSSLGLGEINMTTVTAPKAKTGGKPTKRVTFLPDDKLCQIKIVERLVYEGEEYETHPLGDARKMDAIEGRYLHHAEEFLEEEMEWVTPIEVVLTAETITNLETSPLDSPEVAIQEEREKTVVEVTYYDESQIPESPQEPPECDRGAEDGNGHIPKMIKLGGELLTDPDVPRWIAQAQADNTAPDAPVAPDHAVSDILARLTGGPLPAMAGGTQMAEQSAFPPGLDLNLLSSLSQAGSLQALLAASSQTTLAPTVPPLAAPLDPNPFRNGLRTDNGWGAAAGSGSVSNNHGMHIPTGPSAGVGGGGGGKKKGRKNRGKDRSDQRKYSAHDKFGRHIQCKWWPECPHGNRCYYKHGD</sequence>
<evidence type="ECO:0000259" key="2">
    <source>
        <dbReference type="Pfam" id="PF08711"/>
    </source>
</evidence>
<feature type="region of interest" description="Disordered" evidence="1">
    <location>
        <begin position="220"/>
        <end position="291"/>
    </location>
</feature>
<dbReference type="GO" id="GO:0072357">
    <property type="term" value="C:PTW/PP1 phosphatase complex"/>
    <property type="evidence" value="ECO:0007669"/>
    <property type="project" value="TreeGrafter"/>
</dbReference>
<protein>
    <recommendedName>
        <fullName evidence="2">TFIIS N-terminal domain-containing protein</fullName>
    </recommendedName>
</protein>
<keyword evidence="4" id="KW-1185">Reference proteome</keyword>
<dbReference type="Gene3D" id="1.20.930.10">
    <property type="entry name" value="Conserved domain common to transcription factors TFIIS, elongin A, CRSP70"/>
    <property type="match status" value="1"/>
</dbReference>
<dbReference type="OrthoDB" id="6159439at2759"/>
<evidence type="ECO:0000256" key="1">
    <source>
        <dbReference type="SAM" id="MobiDB-lite"/>
    </source>
</evidence>
<dbReference type="AlphaFoldDB" id="A0A9P6T9Y8"/>
<dbReference type="Proteomes" id="UP000886653">
    <property type="component" value="Unassembled WGS sequence"/>
</dbReference>
<feature type="compositionally biased region" description="Polar residues" evidence="1">
    <location>
        <begin position="106"/>
        <end position="130"/>
    </location>
</feature>
<gene>
    <name evidence="3" type="ORF">CROQUDRAFT_642778</name>
</gene>
<feature type="region of interest" description="Disordered" evidence="1">
    <location>
        <begin position="1"/>
        <end position="21"/>
    </location>
</feature>
<dbReference type="InterPro" id="IPR035441">
    <property type="entry name" value="TFIIS/LEDGF_dom_sf"/>
</dbReference>
<feature type="region of interest" description="Disordered" evidence="1">
    <location>
        <begin position="627"/>
        <end position="681"/>
    </location>
</feature>
<feature type="compositionally biased region" description="Low complexity" evidence="1">
    <location>
        <begin position="1"/>
        <end position="19"/>
    </location>
</feature>
<dbReference type="SUPFAM" id="SSF47676">
    <property type="entry name" value="Conserved domain common to transcription factors TFIIS, elongin A, CRSP70"/>
    <property type="match status" value="1"/>
</dbReference>
<name>A0A9P6T9Y8_9BASI</name>
<feature type="compositionally biased region" description="Low complexity" evidence="1">
    <location>
        <begin position="220"/>
        <end position="233"/>
    </location>
</feature>
<feature type="compositionally biased region" description="Low complexity" evidence="1">
    <location>
        <begin position="1001"/>
        <end position="1017"/>
    </location>
</feature>
<feature type="compositionally biased region" description="Basic residues" evidence="1">
    <location>
        <begin position="1034"/>
        <end position="1043"/>
    </location>
</feature>
<organism evidence="3 4">
    <name type="scientific">Cronartium quercuum f. sp. fusiforme G11</name>
    <dbReference type="NCBI Taxonomy" id="708437"/>
    <lineage>
        <taxon>Eukaryota</taxon>
        <taxon>Fungi</taxon>
        <taxon>Dikarya</taxon>
        <taxon>Basidiomycota</taxon>
        <taxon>Pucciniomycotina</taxon>
        <taxon>Pucciniomycetes</taxon>
        <taxon>Pucciniales</taxon>
        <taxon>Coleosporiaceae</taxon>
        <taxon>Cronartium</taxon>
    </lineage>
</organism>
<dbReference type="EMBL" id="MU167302">
    <property type="protein sequence ID" value="KAG0144114.1"/>
    <property type="molecule type" value="Genomic_DNA"/>
</dbReference>
<dbReference type="Pfam" id="PF08711">
    <property type="entry name" value="Med26"/>
    <property type="match status" value="1"/>
</dbReference>
<evidence type="ECO:0000313" key="3">
    <source>
        <dbReference type="EMBL" id="KAG0144114.1"/>
    </source>
</evidence>
<reference evidence="3" key="1">
    <citation type="submission" date="2013-11" db="EMBL/GenBank/DDBJ databases">
        <title>Genome sequence of the fusiform rust pathogen reveals effectors for host alternation and coevolution with pine.</title>
        <authorList>
            <consortium name="DOE Joint Genome Institute"/>
            <person name="Smith K."/>
            <person name="Pendleton A."/>
            <person name="Kubisiak T."/>
            <person name="Anderson C."/>
            <person name="Salamov A."/>
            <person name="Aerts A."/>
            <person name="Riley R."/>
            <person name="Clum A."/>
            <person name="Lindquist E."/>
            <person name="Ence D."/>
            <person name="Campbell M."/>
            <person name="Kronenberg Z."/>
            <person name="Feau N."/>
            <person name="Dhillon B."/>
            <person name="Hamelin R."/>
            <person name="Burleigh J."/>
            <person name="Smith J."/>
            <person name="Yandell M."/>
            <person name="Nelson C."/>
            <person name="Grigoriev I."/>
            <person name="Davis J."/>
        </authorList>
    </citation>
    <scope>NUCLEOTIDE SEQUENCE</scope>
    <source>
        <strain evidence="3">G11</strain>
    </source>
</reference>
<feature type="domain" description="TFIIS N-terminal" evidence="2">
    <location>
        <begin position="573"/>
        <end position="627"/>
    </location>
</feature>
<feature type="compositionally biased region" description="Basic and acidic residues" evidence="1">
    <location>
        <begin position="640"/>
        <end position="650"/>
    </location>
</feature>
<feature type="compositionally biased region" description="Polar residues" evidence="1">
    <location>
        <begin position="281"/>
        <end position="291"/>
    </location>
</feature>
<dbReference type="GO" id="GO:0000785">
    <property type="term" value="C:chromatin"/>
    <property type="evidence" value="ECO:0007669"/>
    <property type="project" value="TreeGrafter"/>
</dbReference>
<feature type="compositionally biased region" description="Basic and acidic residues" evidence="1">
    <location>
        <begin position="1044"/>
        <end position="1055"/>
    </location>
</feature>
<evidence type="ECO:0000313" key="4">
    <source>
        <dbReference type="Proteomes" id="UP000886653"/>
    </source>
</evidence>
<feature type="region of interest" description="Disordered" evidence="1">
    <location>
        <begin position="373"/>
        <end position="456"/>
    </location>
</feature>
<accession>A0A9P6T9Y8</accession>
<dbReference type="InterPro" id="IPR017923">
    <property type="entry name" value="TFIIS_N"/>
</dbReference>
<feature type="region of interest" description="Disordered" evidence="1">
    <location>
        <begin position="88"/>
        <end position="155"/>
    </location>
</feature>
<feature type="region of interest" description="Disordered" evidence="1">
    <location>
        <begin position="995"/>
        <end position="1055"/>
    </location>
</feature>
<feature type="compositionally biased region" description="Low complexity" evidence="1">
    <location>
        <begin position="242"/>
        <end position="278"/>
    </location>
</feature>
<comment type="caution">
    <text evidence="3">The sequence shown here is derived from an EMBL/GenBank/DDBJ whole genome shotgun (WGS) entry which is preliminary data.</text>
</comment>
<dbReference type="PANTHER" id="PTHR46557:SF1">
    <property type="entry name" value="SERINE_THREONINE-PROTEIN PHOSPHATASE 1 REGULATORY SUBUNIT 10"/>
    <property type="match status" value="1"/>
</dbReference>
<dbReference type="GO" id="GO:0008157">
    <property type="term" value="F:protein phosphatase 1 binding"/>
    <property type="evidence" value="ECO:0007669"/>
    <property type="project" value="TreeGrafter"/>
</dbReference>